<dbReference type="Proteomes" id="UP000292507">
    <property type="component" value="Unassembled WGS sequence"/>
</dbReference>
<name>A0A4Q7Y764_9ACTN</name>
<dbReference type="GO" id="GO:1902670">
    <property type="term" value="F:carbon dioxide binding"/>
    <property type="evidence" value="ECO:0007669"/>
    <property type="project" value="TreeGrafter"/>
</dbReference>
<keyword evidence="4" id="KW-1185">Reference proteome</keyword>
<evidence type="ECO:0000256" key="2">
    <source>
        <dbReference type="SAM" id="MobiDB-lite"/>
    </source>
</evidence>
<evidence type="ECO:0000313" key="4">
    <source>
        <dbReference type="Proteomes" id="UP000292507"/>
    </source>
</evidence>
<comment type="similarity">
    <text evidence="1">Belongs to the HupF/HypC family.</text>
</comment>
<dbReference type="Gene3D" id="2.30.30.140">
    <property type="match status" value="1"/>
</dbReference>
<dbReference type="InterPro" id="IPR001109">
    <property type="entry name" value="Hydrogenase_HupF/HypC"/>
</dbReference>
<dbReference type="InterPro" id="IPR019812">
    <property type="entry name" value="Hydgase_assmbl_chp_CS"/>
</dbReference>
<proteinExistence type="inferred from homology"/>
<gene>
    <name evidence="3" type="ORF">BKA19_1477</name>
</gene>
<dbReference type="PANTHER" id="PTHR35177">
    <property type="entry name" value="HYDROGENASE MATURATION FACTOR HYBG"/>
    <property type="match status" value="1"/>
</dbReference>
<sequence length="107" mass="10976">MCLGLPGRIVEISDVAQQRVTVDVDGVRRDVSAALVGLEGPGSAQVGGWVLVHAGFVVEAIDERAAQEILADLQTLGDMYENELGDPSPVADGTEGAPPLTVPGGRG</sequence>
<organism evidence="3 4">
    <name type="scientific">Blastococcus saxobsidens</name>
    <dbReference type="NCBI Taxonomy" id="138336"/>
    <lineage>
        <taxon>Bacteria</taxon>
        <taxon>Bacillati</taxon>
        <taxon>Actinomycetota</taxon>
        <taxon>Actinomycetes</taxon>
        <taxon>Geodermatophilales</taxon>
        <taxon>Geodermatophilaceae</taxon>
        <taxon>Blastococcus</taxon>
    </lineage>
</organism>
<dbReference type="PRINTS" id="PR00445">
    <property type="entry name" value="HUPFHYPC"/>
</dbReference>
<feature type="region of interest" description="Disordered" evidence="2">
    <location>
        <begin position="81"/>
        <end position="107"/>
    </location>
</feature>
<dbReference type="Pfam" id="PF01455">
    <property type="entry name" value="HupF_HypC"/>
    <property type="match status" value="1"/>
</dbReference>
<dbReference type="PANTHER" id="PTHR35177:SF2">
    <property type="entry name" value="HYDROGENASE MATURATION FACTOR HYBG"/>
    <property type="match status" value="1"/>
</dbReference>
<dbReference type="NCBIfam" id="TIGR00074">
    <property type="entry name" value="hypC_hupF"/>
    <property type="match status" value="1"/>
</dbReference>
<dbReference type="GO" id="GO:0005506">
    <property type="term" value="F:iron ion binding"/>
    <property type="evidence" value="ECO:0007669"/>
    <property type="project" value="TreeGrafter"/>
</dbReference>
<accession>A0A4Q7Y764</accession>
<evidence type="ECO:0000256" key="1">
    <source>
        <dbReference type="ARBA" id="ARBA00006018"/>
    </source>
</evidence>
<dbReference type="SUPFAM" id="SSF159127">
    <property type="entry name" value="HupF/HypC-like"/>
    <property type="match status" value="1"/>
</dbReference>
<dbReference type="OrthoDB" id="9806017at2"/>
<comment type="caution">
    <text evidence="3">The sequence shown here is derived from an EMBL/GenBank/DDBJ whole genome shotgun (WGS) entry which is preliminary data.</text>
</comment>
<evidence type="ECO:0000313" key="3">
    <source>
        <dbReference type="EMBL" id="RZU31795.1"/>
    </source>
</evidence>
<protein>
    <submittedName>
        <fullName evidence="3">Hydrogenase maturation protein HypC</fullName>
    </submittedName>
</protein>
<dbReference type="FunFam" id="2.30.30.140:FF:000022">
    <property type="entry name" value="Hydrogenase assembly chaperone HybG"/>
    <property type="match status" value="1"/>
</dbReference>
<dbReference type="EMBL" id="SHKV01000001">
    <property type="protein sequence ID" value="RZU31795.1"/>
    <property type="molecule type" value="Genomic_DNA"/>
</dbReference>
<dbReference type="AlphaFoldDB" id="A0A4Q7Y764"/>
<dbReference type="RefSeq" id="WP_104527624.1">
    <property type="nucleotide sequence ID" value="NZ_POQT01000006.1"/>
</dbReference>
<reference evidence="3 4" key="1">
    <citation type="submission" date="2019-02" db="EMBL/GenBank/DDBJ databases">
        <title>Sequencing the genomes of 1000 actinobacteria strains.</title>
        <authorList>
            <person name="Klenk H.-P."/>
        </authorList>
    </citation>
    <scope>NUCLEOTIDE SEQUENCE [LARGE SCALE GENOMIC DNA]</scope>
    <source>
        <strain evidence="3 4">DSM 44509</strain>
    </source>
</reference>
<dbReference type="GO" id="GO:0051604">
    <property type="term" value="P:protein maturation"/>
    <property type="evidence" value="ECO:0007669"/>
    <property type="project" value="TreeGrafter"/>
</dbReference>
<dbReference type="PROSITE" id="PS01097">
    <property type="entry name" value="HUPF_HYPC"/>
    <property type="match status" value="1"/>
</dbReference>